<dbReference type="GO" id="GO:0020037">
    <property type="term" value="F:heme binding"/>
    <property type="evidence" value="ECO:0007669"/>
    <property type="project" value="InterPro"/>
</dbReference>
<dbReference type="PhylomeDB" id="A0NF68"/>
<dbReference type="HOGENOM" id="CLU_001570_28_0_1"/>
<dbReference type="Gene3D" id="1.10.630.10">
    <property type="entry name" value="Cytochrome P450"/>
    <property type="match status" value="1"/>
</dbReference>
<evidence type="ECO:0000256" key="3">
    <source>
        <dbReference type="ARBA" id="ARBA00022617"/>
    </source>
</evidence>
<gene>
    <name evidence="10" type="ORF">AgaP_AGAP008021</name>
</gene>
<comment type="caution">
    <text evidence="10">The sequence shown here is derived from an EMBL/GenBank/DDBJ whole genome shotgun (WGS) entry which is preliminary data.</text>
</comment>
<dbReference type="InterPro" id="IPR036396">
    <property type="entry name" value="Cyt_P450_sf"/>
</dbReference>
<sequence>MRAAGRDLVLQGYQIPKGTDIAMGTAVLQRSEKYFRRASEYLPERWLSERPADVPSAKDSNPFIFLPFGFGARSCIGKRLAMMELEMITARLVRQFELRWNYDKLHFKQALINIPANPLQFELRDVDH</sequence>
<keyword evidence="5 9" id="KW-0560">Oxidoreductase</keyword>
<dbReference type="InParanoid" id="A0NF68"/>
<dbReference type="InterPro" id="IPR001128">
    <property type="entry name" value="Cyt_P450"/>
</dbReference>
<dbReference type="GO" id="GO:0004497">
    <property type="term" value="F:monooxygenase activity"/>
    <property type="evidence" value="ECO:0007669"/>
    <property type="project" value="UniProtKB-KW"/>
</dbReference>
<dbReference type="InterPro" id="IPR017972">
    <property type="entry name" value="Cyt_P450_CS"/>
</dbReference>
<dbReference type="EMBL" id="AAAB01008964">
    <property type="protein sequence ID" value="EAU76364.1"/>
    <property type="molecule type" value="Genomic_DNA"/>
</dbReference>
<organism evidence="10">
    <name type="scientific">Anopheles gambiae</name>
    <name type="common">African malaria mosquito</name>
    <dbReference type="NCBI Taxonomy" id="7165"/>
    <lineage>
        <taxon>Eukaryota</taxon>
        <taxon>Metazoa</taxon>
        <taxon>Ecdysozoa</taxon>
        <taxon>Arthropoda</taxon>
        <taxon>Hexapoda</taxon>
        <taxon>Insecta</taxon>
        <taxon>Pterygota</taxon>
        <taxon>Neoptera</taxon>
        <taxon>Endopterygota</taxon>
        <taxon>Diptera</taxon>
        <taxon>Nematocera</taxon>
        <taxon>Culicoidea</taxon>
        <taxon>Culicidae</taxon>
        <taxon>Anophelinae</taxon>
        <taxon>Anopheles</taxon>
    </lineage>
</organism>
<reference evidence="10" key="4">
    <citation type="journal article" date="2007" name="Genome Biol.">
        <title>Update of the Anopheles gambiae PEST genome assembly.</title>
        <authorList>
            <person name="Sharakhova M.V."/>
            <person name="Hammond M.P."/>
            <person name="Lobo N.F."/>
            <person name="Krzywinski J."/>
            <person name="Unger M.F."/>
            <person name="Hillenmeyer M.E."/>
            <person name="Bruggner R.V."/>
            <person name="Birney E."/>
            <person name="Collins F.H."/>
        </authorList>
    </citation>
    <scope>NUCLEOTIDE SEQUENCE</scope>
    <source>
        <strain evidence="10">PEST</strain>
    </source>
</reference>
<evidence type="ECO:0000256" key="6">
    <source>
        <dbReference type="ARBA" id="ARBA00023004"/>
    </source>
</evidence>
<reference evidence="10" key="5">
    <citation type="submission" date="2011-05" db="EMBL/GenBank/DDBJ databases">
        <authorList>
            <consortium name="VectorBase"/>
        </authorList>
    </citation>
    <scope>NUCLEOTIDE SEQUENCE</scope>
    <source>
        <strain evidence="10">PEST</strain>
    </source>
</reference>
<dbReference type="VEuPathDB" id="VectorBase:AGAMI1_011273"/>
<dbReference type="GO" id="GO:0005506">
    <property type="term" value="F:iron ion binding"/>
    <property type="evidence" value="ECO:0007669"/>
    <property type="project" value="InterPro"/>
</dbReference>
<reference evidence="10" key="3">
    <citation type="journal article" date="2004" name="Trends Parasitol.">
        <title>The Anopheles gambiae genome: an update.</title>
        <authorList>
            <person name="Mongin E."/>
            <person name="Louis C."/>
            <person name="Holt R.A."/>
            <person name="Birney E."/>
            <person name="Collins F.H."/>
        </authorList>
    </citation>
    <scope>NUCLEOTIDE SEQUENCE</scope>
    <source>
        <strain evidence="10">PEST</strain>
    </source>
</reference>
<reference evidence="10" key="1">
    <citation type="journal article" date="2002" name="Science">
        <title>The genome sequence of the malaria mosquito Anopheles gambiae.</title>
        <authorList>
            <person name="Holt R.A."/>
            <person name="Subramanian G.M."/>
            <person name="Halpern A."/>
            <person name="Sutton G.G."/>
            <person name="Charlab R."/>
            <person name="Nusskern D.R."/>
            <person name="Wincker P."/>
            <person name="Clark A.G."/>
            <person name="Ribeiro J.M."/>
            <person name="Wides R."/>
            <person name="Salzberg S.L."/>
            <person name="Loftus B."/>
            <person name="Yandell M."/>
            <person name="Majoros W.H."/>
            <person name="Rusch D.B."/>
            <person name="Lai Z."/>
            <person name="Kraft C.L."/>
            <person name="Abril J.F."/>
            <person name="Anthouard V."/>
            <person name="Arensburger P."/>
            <person name="Atkinson P.W."/>
            <person name="Baden H."/>
            <person name="de Berardinis V."/>
            <person name="Baldwin D."/>
            <person name="Benes V."/>
            <person name="Biedler J."/>
            <person name="Blass C."/>
            <person name="Bolanos R."/>
            <person name="Boscus D."/>
            <person name="Barnstead M."/>
            <person name="Cai S."/>
            <person name="Center A."/>
            <person name="Chaturverdi K."/>
            <person name="Christophides G.K."/>
            <person name="Chrystal M.A."/>
            <person name="Clamp M."/>
            <person name="Cravchik A."/>
            <person name="Curwen V."/>
            <person name="Dana A."/>
            <person name="Delcher A."/>
            <person name="Dew I."/>
            <person name="Evans C.A."/>
            <person name="Flanigan M."/>
            <person name="Grundschober-Freimoser A."/>
            <person name="Friedli L."/>
            <person name="Gu Z."/>
            <person name="Guan P."/>
            <person name="Guigo R."/>
            <person name="Hillenmeyer M.E."/>
            <person name="Hladun S.L."/>
            <person name="Hogan J.R."/>
            <person name="Hong Y.S."/>
            <person name="Hoover J."/>
            <person name="Jaillon O."/>
            <person name="Ke Z."/>
            <person name="Kodira C."/>
            <person name="Kokoza E."/>
            <person name="Koutsos A."/>
            <person name="Letunic I."/>
            <person name="Levitsky A."/>
            <person name="Liang Y."/>
            <person name="Lin J.J."/>
            <person name="Lobo N.F."/>
            <person name="Lopez J.R."/>
            <person name="Malek J.A."/>
            <person name="McIntosh T.C."/>
            <person name="Meister S."/>
            <person name="Miller J."/>
            <person name="Mobarry C."/>
            <person name="Mongin E."/>
            <person name="Murphy S.D."/>
            <person name="O'Brochta D.A."/>
            <person name="Pfannkoch C."/>
            <person name="Qi R."/>
            <person name="Regier M.A."/>
            <person name="Remington K."/>
            <person name="Shao H."/>
            <person name="Sharakhova M.V."/>
            <person name="Sitter C.D."/>
            <person name="Shetty J."/>
            <person name="Smith T.J."/>
            <person name="Strong R."/>
            <person name="Sun J."/>
            <person name="Thomasova D."/>
            <person name="Ton L.Q."/>
            <person name="Topalis P."/>
            <person name="Tu Z."/>
            <person name="Unger M.F."/>
            <person name="Walenz B."/>
            <person name="Wang A."/>
            <person name="Wang J."/>
            <person name="Wang M."/>
            <person name="Wang X."/>
            <person name="Woodford K.J."/>
            <person name="Wortman J.R."/>
            <person name="Wu M."/>
            <person name="Yao A."/>
            <person name="Zdobnov E.M."/>
            <person name="Zhang H."/>
            <person name="Zhao Q."/>
            <person name="Zhao S."/>
            <person name="Zhu S.C."/>
            <person name="Zhimulev I."/>
            <person name="Coluzzi M."/>
            <person name="della Torre A."/>
            <person name="Roth C.W."/>
            <person name="Louis C."/>
            <person name="Kalush F."/>
            <person name="Mural R.J."/>
            <person name="Myers E.W."/>
            <person name="Adams M.D."/>
            <person name="Smith H.O."/>
            <person name="Broder S."/>
            <person name="Gardner M.J."/>
            <person name="Fraser C.M."/>
            <person name="Birney E."/>
            <person name="Bork P."/>
            <person name="Brey P.T."/>
            <person name="Venter J.C."/>
            <person name="Weissenbach J."/>
            <person name="Kafatos F.C."/>
            <person name="Collins F.H."/>
            <person name="Hoffman S.L."/>
        </authorList>
    </citation>
    <scope>NUCLEOTIDE SEQUENCE [LARGE SCALE GENOMIC DNA]</scope>
    <source>
        <strain evidence="10">PEST</strain>
    </source>
</reference>
<accession>A0NF68</accession>
<feature type="binding site" description="axial binding residue" evidence="8">
    <location>
        <position position="75"/>
    </location>
    <ligand>
        <name>heme</name>
        <dbReference type="ChEBI" id="CHEBI:30413"/>
    </ligand>
    <ligandPart>
        <name>Fe</name>
        <dbReference type="ChEBI" id="CHEBI:18248"/>
    </ligandPart>
</feature>
<dbReference type="PANTHER" id="PTHR24279:SF120">
    <property type="entry name" value="CYTOCHROME P450"/>
    <property type="match status" value="1"/>
</dbReference>
<dbReference type="SUPFAM" id="SSF48264">
    <property type="entry name" value="Cytochrome P450"/>
    <property type="match status" value="1"/>
</dbReference>
<evidence type="ECO:0000313" key="10">
    <source>
        <dbReference type="EMBL" id="EAU76364.1"/>
    </source>
</evidence>
<evidence type="ECO:0000256" key="9">
    <source>
        <dbReference type="RuleBase" id="RU000461"/>
    </source>
</evidence>
<dbReference type="GO" id="GO:0016705">
    <property type="term" value="F:oxidoreductase activity, acting on paired donors, with incorporation or reduction of molecular oxygen"/>
    <property type="evidence" value="ECO:0007669"/>
    <property type="project" value="InterPro"/>
</dbReference>
<dbReference type="PRINTS" id="PR00463">
    <property type="entry name" value="EP450I"/>
</dbReference>
<comment type="cofactor">
    <cofactor evidence="1 8">
        <name>heme</name>
        <dbReference type="ChEBI" id="CHEBI:30413"/>
    </cofactor>
</comment>
<dbReference type="Pfam" id="PF00067">
    <property type="entry name" value="p450"/>
    <property type="match status" value="1"/>
</dbReference>
<dbReference type="VEuPathDB" id="VectorBase:AGAP008020"/>
<proteinExistence type="inferred from homology"/>
<protein>
    <submittedName>
        <fullName evidence="10">AGAP008021-PA</fullName>
    </submittedName>
</protein>
<evidence type="ECO:0000256" key="8">
    <source>
        <dbReference type="PIRSR" id="PIRSR602401-1"/>
    </source>
</evidence>
<reference evidence="10" key="2">
    <citation type="submission" date="2002-03" db="EMBL/GenBank/DDBJ databases">
        <authorList>
            <consortium name="The Anopheles Genome Sequencing Consortium"/>
        </authorList>
    </citation>
    <scope>NUCLEOTIDE SEQUENCE</scope>
    <source>
        <strain evidence="10">PEST</strain>
    </source>
</reference>
<evidence type="ECO:0000256" key="4">
    <source>
        <dbReference type="ARBA" id="ARBA00022723"/>
    </source>
</evidence>
<name>A0NF68_ANOGA</name>
<evidence type="ECO:0000256" key="1">
    <source>
        <dbReference type="ARBA" id="ARBA00001971"/>
    </source>
</evidence>
<keyword evidence="6 8" id="KW-0408">Iron</keyword>
<dbReference type="InterPro" id="IPR050479">
    <property type="entry name" value="CYP11_CYP27_families"/>
</dbReference>
<dbReference type="STRING" id="7165.A0NF68"/>
<evidence type="ECO:0000256" key="7">
    <source>
        <dbReference type="ARBA" id="ARBA00023033"/>
    </source>
</evidence>
<comment type="similarity">
    <text evidence="2 9">Belongs to the cytochrome P450 family.</text>
</comment>
<keyword evidence="7 9" id="KW-0503">Monooxygenase</keyword>
<evidence type="ECO:0000256" key="5">
    <source>
        <dbReference type="ARBA" id="ARBA00023002"/>
    </source>
</evidence>
<dbReference type="InterPro" id="IPR002401">
    <property type="entry name" value="Cyt_P450_E_grp-I"/>
</dbReference>
<dbReference type="PANTHER" id="PTHR24279">
    <property type="entry name" value="CYTOCHROME P450"/>
    <property type="match status" value="1"/>
</dbReference>
<keyword evidence="4 8" id="KW-0479">Metal-binding</keyword>
<dbReference type="PROSITE" id="PS00086">
    <property type="entry name" value="CYTOCHROME_P450"/>
    <property type="match status" value="1"/>
</dbReference>
<dbReference type="AlphaFoldDB" id="A0NF68"/>
<evidence type="ECO:0000256" key="2">
    <source>
        <dbReference type="ARBA" id="ARBA00010617"/>
    </source>
</evidence>
<keyword evidence="3 8" id="KW-0349">Heme</keyword>